<evidence type="ECO:0000256" key="1">
    <source>
        <dbReference type="SAM" id="MobiDB-lite"/>
    </source>
</evidence>
<feature type="compositionally biased region" description="Polar residues" evidence="1">
    <location>
        <begin position="64"/>
        <end position="84"/>
    </location>
</feature>
<dbReference type="Proteomes" id="UP001519460">
    <property type="component" value="Unassembled WGS sequence"/>
</dbReference>
<feature type="compositionally biased region" description="Basic and acidic residues" evidence="1">
    <location>
        <begin position="19"/>
        <end position="37"/>
    </location>
</feature>
<protein>
    <submittedName>
        <fullName evidence="2">Uncharacterized protein</fullName>
    </submittedName>
</protein>
<evidence type="ECO:0000313" key="2">
    <source>
        <dbReference type="EMBL" id="KAK7496903.1"/>
    </source>
</evidence>
<dbReference type="EMBL" id="JACVVK020000063">
    <property type="protein sequence ID" value="KAK7496903.1"/>
    <property type="molecule type" value="Genomic_DNA"/>
</dbReference>
<gene>
    <name evidence="2" type="ORF">BaRGS_00011883</name>
</gene>
<accession>A0ABD0LC81</accession>
<feature type="region of interest" description="Disordered" evidence="1">
    <location>
        <begin position="19"/>
        <end position="102"/>
    </location>
</feature>
<dbReference type="AlphaFoldDB" id="A0ABD0LC81"/>
<name>A0ABD0LC81_9CAEN</name>
<reference evidence="2 3" key="1">
    <citation type="journal article" date="2023" name="Sci. Data">
        <title>Genome assembly of the Korean intertidal mud-creeper Batillaria attramentaria.</title>
        <authorList>
            <person name="Patra A.K."/>
            <person name="Ho P.T."/>
            <person name="Jun S."/>
            <person name="Lee S.J."/>
            <person name="Kim Y."/>
            <person name="Won Y.J."/>
        </authorList>
    </citation>
    <scope>NUCLEOTIDE SEQUENCE [LARGE SCALE GENOMIC DNA]</scope>
    <source>
        <strain evidence="2">Wonlab-2016</strain>
    </source>
</reference>
<keyword evidence="3" id="KW-1185">Reference proteome</keyword>
<evidence type="ECO:0000313" key="3">
    <source>
        <dbReference type="Proteomes" id="UP001519460"/>
    </source>
</evidence>
<organism evidence="2 3">
    <name type="scientific">Batillaria attramentaria</name>
    <dbReference type="NCBI Taxonomy" id="370345"/>
    <lineage>
        <taxon>Eukaryota</taxon>
        <taxon>Metazoa</taxon>
        <taxon>Spiralia</taxon>
        <taxon>Lophotrochozoa</taxon>
        <taxon>Mollusca</taxon>
        <taxon>Gastropoda</taxon>
        <taxon>Caenogastropoda</taxon>
        <taxon>Sorbeoconcha</taxon>
        <taxon>Cerithioidea</taxon>
        <taxon>Batillariidae</taxon>
        <taxon>Batillaria</taxon>
    </lineage>
</organism>
<sequence length="102" mass="11215">MNSLLSPFSAGIILPACHRSESSIDQTHRADKTDRPGELGGEIPAQRMAHSTDDSSEENDASQHKQWLTAQIMAQTTNDASQQGLEPEHPQFNALSWIPYDA</sequence>
<proteinExistence type="predicted"/>
<comment type="caution">
    <text evidence="2">The sequence shown here is derived from an EMBL/GenBank/DDBJ whole genome shotgun (WGS) entry which is preliminary data.</text>
</comment>